<reference evidence="1 2" key="1">
    <citation type="submission" date="2023-07" db="EMBL/GenBank/DDBJ databases">
        <title>Genomic Encyclopedia of Type Strains, Phase IV (KMG-IV): sequencing the most valuable type-strain genomes for metagenomic binning, comparative biology and taxonomic classification.</title>
        <authorList>
            <person name="Goeker M."/>
        </authorList>
    </citation>
    <scope>NUCLEOTIDE SEQUENCE [LARGE SCALE GENOMIC DNA]</scope>
    <source>
        <strain evidence="1 2">DSM 5896</strain>
    </source>
</reference>
<evidence type="ECO:0000313" key="2">
    <source>
        <dbReference type="Proteomes" id="UP001237448"/>
    </source>
</evidence>
<name>A0ABU0FLB0_9HYPH</name>
<proteinExistence type="predicted"/>
<gene>
    <name evidence="1" type="ORF">J3R73_005188</name>
</gene>
<dbReference type="InterPro" id="IPR054205">
    <property type="entry name" value="DUF6911"/>
</dbReference>
<dbReference type="EMBL" id="JAUSVK010000001">
    <property type="protein sequence ID" value="MDQ0395396.1"/>
    <property type="molecule type" value="Genomic_DNA"/>
</dbReference>
<evidence type="ECO:0000313" key="1">
    <source>
        <dbReference type="EMBL" id="MDQ0395396.1"/>
    </source>
</evidence>
<accession>A0ABU0FLB0</accession>
<protein>
    <submittedName>
        <fullName evidence="1">Uncharacterized protein</fullName>
    </submittedName>
</protein>
<organism evidence="1 2">
    <name type="scientific">Labrys monachus</name>
    <dbReference type="NCBI Taxonomy" id="217067"/>
    <lineage>
        <taxon>Bacteria</taxon>
        <taxon>Pseudomonadati</taxon>
        <taxon>Pseudomonadota</taxon>
        <taxon>Alphaproteobacteria</taxon>
        <taxon>Hyphomicrobiales</taxon>
        <taxon>Xanthobacteraceae</taxon>
        <taxon>Labrys</taxon>
    </lineage>
</organism>
<comment type="caution">
    <text evidence="1">The sequence shown here is derived from an EMBL/GenBank/DDBJ whole genome shotgun (WGS) entry which is preliminary data.</text>
</comment>
<sequence>MTELFDKICFAWGIVYSDGRHDGNHTFKPRWELIEEKLTDIRNREGSIALDINETSANAKGLSLYAENGHYHLIFVDERSGVPSFRLSFDAKRPKGIFEIRGEDYDNRTVFTDYDWVYDIFRQLYETGTIVSPRITAWGVRHE</sequence>
<dbReference type="RefSeq" id="WP_307434055.1">
    <property type="nucleotide sequence ID" value="NZ_JAUSVK010000001.1"/>
</dbReference>
<dbReference type="Pfam" id="PF21852">
    <property type="entry name" value="DUF6911"/>
    <property type="match status" value="1"/>
</dbReference>
<dbReference type="Proteomes" id="UP001237448">
    <property type="component" value="Unassembled WGS sequence"/>
</dbReference>
<keyword evidence="2" id="KW-1185">Reference proteome</keyword>